<protein>
    <submittedName>
        <fullName evidence="1">Uncharacterized protein</fullName>
    </submittedName>
</protein>
<evidence type="ECO:0000313" key="3">
    <source>
        <dbReference type="Proteomes" id="UP000032061"/>
    </source>
</evidence>
<proteinExistence type="predicted"/>
<sequence length="134" mass="14707">MKAVKEGQIVKFHTPLAHENPNQLYVVLEVIEDQESSRAEIQALNTGLPFPPINKVKLSDLEVVEVGTGDLMGHKVTINKSDDSQVEGRVIKVSEQKIELNLSTGAKGVETNVWLTVVDNKGVEHLGTLLINQD</sequence>
<evidence type="ECO:0000313" key="2">
    <source>
        <dbReference type="EMBL" id="OXA88102.1"/>
    </source>
</evidence>
<organism evidence="1 3">
    <name type="scientific">Flavobacterium hibernum</name>
    <dbReference type="NCBI Taxonomy" id="37752"/>
    <lineage>
        <taxon>Bacteria</taxon>
        <taxon>Pseudomonadati</taxon>
        <taxon>Bacteroidota</taxon>
        <taxon>Flavobacteriia</taxon>
        <taxon>Flavobacteriales</taxon>
        <taxon>Flavobacteriaceae</taxon>
        <taxon>Flavobacterium</taxon>
    </lineage>
</organism>
<reference evidence="2 4" key="2">
    <citation type="submission" date="2016-11" db="EMBL/GenBank/DDBJ databases">
        <title>Whole genomes of Flavobacteriaceae.</title>
        <authorList>
            <person name="Stine C."/>
            <person name="Li C."/>
            <person name="Tadesse D."/>
        </authorList>
    </citation>
    <scope>NUCLEOTIDE SEQUENCE [LARGE SCALE GENOMIC DNA]</scope>
    <source>
        <strain evidence="2 4">ATCC 51468</strain>
    </source>
</reference>
<dbReference type="EMBL" id="JPRK01000003">
    <property type="protein sequence ID" value="KIO54426.1"/>
    <property type="molecule type" value="Genomic_DNA"/>
</dbReference>
<keyword evidence="4" id="KW-1185">Reference proteome</keyword>
<evidence type="ECO:0000313" key="4">
    <source>
        <dbReference type="Proteomes" id="UP000198302"/>
    </source>
</evidence>
<dbReference type="EMBL" id="MUGX01000011">
    <property type="protein sequence ID" value="OXA88102.1"/>
    <property type="molecule type" value="Genomic_DNA"/>
</dbReference>
<dbReference type="Proteomes" id="UP000032061">
    <property type="component" value="Unassembled WGS sequence"/>
</dbReference>
<evidence type="ECO:0000313" key="1">
    <source>
        <dbReference type="EMBL" id="KIO54426.1"/>
    </source>
</evidence>
<gene>
    <name evidence="2" type="ORF">B0A73_10010</name>
    <name evidence="1" type="ORF">IW18_02980</name>
</gene>
<name>A0A0D0F459_9FLAO</name>
<reference evidence="1 3" key="1">
    <citation type="submission" date="2015-01" db="EMBL/GenBank/DDBJ databases">
        <title>Genome of Flavobacterium hibernum DSM 12611.</title>
        <authorList>
            <person name="Stropko S.J."/>
            <person name="Pipes S.E."/>
            <person name="Newman J.D."/>
        </authorList>
    </citation>
    <scope>NUCLEOTIDE SEQUENCE [LARGE SCALE GENOMIC DNA]</scope>
    <source>
        <strain evidence="1 3">DSM 12611</strain>
    </source>
</reference>
<accession>A0A0D0F459</accession>
<comment type="caution">
    <text evidence="1">The sequence shown here is derived from an EMBL/GenBank/DDBJ whole genome shotgun (WGS) entry which is preliminary data.</text>
</comment>
<dbReference type="OrthoDB" id="709503at2"/>
<dbReference type="RefSeq" id="WP_041516088.1">
    <property type="nucleotide sequence ID" value="NZ_JPRK01000003.1"/>
</dbReference>
<dbReference type="Proteomes" id="UP000198302">
    <property type="component" value="Unassembled WGS sequence"/>
</dbReference>
<dbReference type="AlphaFoldDB" id="A0A0D0F459"/>